<dbReference type="GO" id="GO:0009378">
    <property type="term" value="F:four-way junction helicase activity"/>
    <property type="evidence" value="ECO:0007669"/>
    <property type="project" value="TreeGrafter"/>
</dbReference>
<dbReference type="PROSITE" id="PS51192">
    <property type="entry name" value="HELICASE_ATP_BIND_1"/>
    <property type="match status" value="1"/>
</dbReference>
<dbReference type="FunCoup" id="K5VX51">
    <property type="interactions" value="116"/>
</dbReference>
<dbReference type="GO" id="GO:0000724">
    <property type="term" value="P:double-strand break repair via homologous recombination"/>
    <property type="evidence" value="ECO:0007669"/>
    <property type="project" value="TreeGrafter"/>
</dbReference>
<feature type="compositionally biased region" description="Low complexity" evidence="6">
    <location>
        <begin position="1460"/>
        <end position="1471"/>
    </location>
</feature>
<comment type="catalytic activity">
    <reaction evidence="4">
        <text>Couples ATP hydrolysis with the unwinding of duplex DNA by translocating in the 3'-5' direction.</text>
        <dbReference type="EC" id="5.6.2.4"/>
    </reaction>
</comment>
<dbReference type="Pfam" id="PF00271">
    <property type="entry name" value="Helicase_C"/>
    <property type="match status" value="1"/>
</dbReference>
<dbReference type="GO" id="GO:0005737">
    <property type="term" value="C:cytoplasm"/>
    <property type="evidence" value="ECO:0007669"/>
    <property type="project" value="TreeGrafter"/>
</dbReference>
<reference evidence="10" key="1">
    <citation type="journal article" date="2012" name="Proc. Natl. Acad. Sci. U.S.A.">
        <title>Genome sequence of the button mushroom Agaricus bisporus reveals mechanisms governing adaptation to a humic-rich ecological niche.</title>
        <authorList>
            <person name="Morin E."/>
            <person name="Kohler A."/>
            <person name="Baker A.R."/>
            <person name="Foulongne-Oriol M."/>
            <person name="Lombard V."/>
            <person name="Nagy L.G."/>
            <person name="Ohm R.A."/>
            <person name="Patyshakuliyeva A."/>
            <person name="Brun A."/>
            <person name="Aerts A.L."/>
            <person name="Bailey A.M."/>
            <person name="Billette C."/>
            <person name="Coutinho P.M."/>
            <person name="Deakin G."/>
            <person name="Doddapaneni H."/>
            <person name="Floudas D."/>
            <person name="Grimwood J."/>
            <person name="Hilden K."/>
            <person name="Kuees U."/>
            <person name="LaButti K.M."/>
            <person name="Lapidus A."/>
            <person name="Lindquist E.A."/>
            <person name="Lucas S.M."/>
            <person name="Murat C."/>
            <person name="Riley R.W."/>
            <person name="Salamov A.A."/>
            <person name="Schmutz J."/>
            <person name="Subramanian V."/>
            <person name="Woesten H.A.B."/>
            <person name="Xu J."/>
            <person name="Eastwood D.C."/>
            <person name="Foster G.D."/>
            <person name="Sonnenberg A.S."/>
            <person name="Cullen D."/>
            <person name="de Vries R.P."/>
            <person name="Lundell T."/>
            <person name="Hibbett D.S."/>
            <person name="Henrissat B."/>
            <person name="Burton K.S."/>
            <person name="Kerrigan R.W."/>
            <person name="Challen M.P."/>
            <person name="Grigoriev I.V."/>
            <person name="Martin F."/>
        </authorList>
    </citation>
    <scope>NUCLEOTIDE SEQUENCE [LARGE SCALE GENOMIC DNA]</scope>
    <source>
        <strain evidence="10">JB137-S8 / ATCC MYA-4627 / FGSC 10392</strain>
    </source>
</reference>
<dbReference type="Proteomes" id="UP000008493">
    <property type="component" value="Unassembled WGS sequence"/>
</dbReference>
<dbReference type="OMA" id="HDESSEC"/>
<protein>
    <recommendedName>
        <fullName evidence="5">DNA 3'-5' helicase</fullName>
        <ecNumber evidence="5">5.6.2.4</ecNumber>
    </recommendedName>
</protein>
<dbReference type="InParanoid" id="K5VX51"/>
<proteinExistence type="inferred from homology"/>
<feature type="compositionally biased region" description="Polar residues" evidence="6">
    <location>
        <begin position="1424"/>
        <end position="1439"/>
    </location>
</feature>
<dbReference type="STRING" id="597362.K5VX51"/>
<keyword evidence="2" id="KW-0547">Nucleotide-binding</keyword>
<evidence type="ECO:0000259" key="8">
    <source>
        <dbReference type="PROSITE" id="PS51194"/>
    </source>
</evidence>
<dbReference type="SUPFAM" id="SSF52540">
    <property type="entry name" value="P-loop containing nucleoside triphosphate hydrolases"/>
    <property type="match status" value="1"/>
</dbReference>
<dbReference type="PROSITE" id="PS51194">
    <property type="entry name" value="HELICASE_CTER"/>
    <property type="match status" value="1"/>
</dbReference>
<feature type="domain" description="Helicase C-terminal" evidence="8">
    <location>
        <begin position="1127"/>
        <end position="1278"/>
    </location>
</feature>
<evidence type="ECO:0000256" key="5">
    <source>
        <dbReference type="ARBA" id="ARBA00034808"/>
    </source>
</evidence>
<evidence type="ECO:0000256" key="6">
    <source>
        <dbReference type="SAM" id="MobiDB-lite"/>
    </source>
</evidence>
<evidence type="ECO:0000313" key="10">
    <source>
        <dbReference type="Proteomes" id="UP000008493"/>
    </source>
</evidence>
<dbReference type="GO" id="GO:0005524">
    <property type="term" value="F:ATP binding"/>
    <property type="evidence" value="ECO:0007669"/>
    <property type="project" value="UniProtKB-KW"/>
</dbReference>
<evidence type="ECO:0000256" key="4">
    <source>
        <dbReference type="ARBA" id="ARBA00034617"/>
    </source>
</evidence>
<comment type="similarity">
    <text evidence="1">Belongs to the helicase family. RecQ subfamily.</text>
</comment>
<gene>
    <name evidence="9" type="ORF">AGABI1DRAFT_129306</name>
</gene>
<dbReference type="HOGENOM" id="CLU_238203_0_0_1"/>
<feature type="domain" description="Helicase ATP-binding" evidence="7">
    <location>
        <begin position="938"/>
        <end position="1098"/>
    </location>
</feature>
<dbReference type="SMART" id="SM00487">
    <property type="entry name" value="DEXDc"/>
    <property type="match status" value="1"/>
</dbReference>
<evidence type="ECO:0000313" key="9">
    <source>
        <dbReference type="EMBL" id="EKM79049.1"/>
    </source>
</evidence>
<dbReference type="eggNOG" id="KOG0351">
    <property type="taxonomic scope" value="Eukaryota"/>
</dbReference>
<sequence>MPENLTPKPLSKRALSGRSIGNAPSPSRPPIRSSSEPSRPQPPLTVFGGSRTRPPPINTLQTPLLSRYGLVVNTEFRILICLECQGIVDPAKVRPHFVNHHKNQSPPLDLQTKFDTEALVSYPNLTSSPPHPTEPVDEIYGLNDPVNTAAALKVTTGYSHVLSDSSTIERALVPGTASVLRKERWIERVQGFSNEALVHIASYTTRDTAYGGLHVHVYNFLSSTQASLDEPYIRRSIGTRPADEHDHSTVRFHRDINKPSLEKYARIIAAMISFLHRTILNIDTPYTFPITSEITGACNALIDTISTPTGNDGVDGIDLEDAQFDGDENSEVSQSSEGEEPPPSTPPLNVHPITPLQPQLTTLLYLLFTQLPTNDLRGQFFTPIYHFLVLSSLRKNGEWAAANAITHTIAAILFTGRLVFAWKTLQLAQELDIDYSSAFAMVSSYFDEKTGAVIPRLYVTKRGFTGLHSAEESTFFFNAPDSSGTAAIIDHRTLSLSQIKSTHLRAMDEIDQELDDLTFNSSHCIIPKDAFIHDSPRERSPGFSFLKHPKNPWNHQITLVQHIMQTDFLFSRYAYVTATGAIAWNSSAVADQMKRIYDLQMKILCNIILSYGEPARGTELASHLLANVSGGSIRNFFVLFNIPLLRASFNKTTGESGDKAIYRIPLPRLGSQFVRFLAYLRPLFVEWQGYLNPFMLHNAQHFLFPGFHRPLTAIDVSKRLAGYTLRELQIPLRLRRYRQFMAFITSCNQDVFEAAASTSTATHEQFGHTAKINLQHYGQDSRTPDGLNFSSFKSAARVSGVFHLLYGHSPELLEKLEYGQGRISTIKDTINRIRNRSVPTLPASTISTALELQDITTSLKQLILPEIASTVIKSTAQCYASVIDFLAPKSTSHTPEFLATRTEVQPHPFFLAKLRELNPELHGSNGAFKTLQQAQATQLLYERKENVVYIAPTGSGKTMPNTLCTKYFDEGRCTIWILPLVALHEQHRHTSRRFGLTSESWTIQTSSTTPPANVLATIDQVTYDSFRRFISRLIQQDLLARINIDEAHLILTHASFRPVMNLLQWIASSPVQIVLTTATLPPSLESSLLSATGITSSVTLRAMTPRPNVSIHVVRAQTTLEESVEDEFRKGLAYSSQSRVLLFCQTKREVQAYTKSLNVPYCNSDLDSAQISAVLDRFRNDDDCRGLVATSILGVGLDVPNVSHVVHANLPRDVISYIQEAGRAGRASSQARAFSIVVLPPSLSIPTPPQEDLFGNQVIREAFLDGISCRRLAIQTFVDGVAETCAMLPGLTHVCDNCERAAQFPPSRSGHEAHRSLVAAHSRIVYPPIQAFELDDTSMQLEMAYRILNHYNTSCISCALKQQPKETSHLFRDCESLGDAQTKCAEFQKGITFLKGNCYQCGIPQKTRNSESMRNHPRKCPGGTPQTAATLSHDGTSPSLEAAAVDDASGSSPDTPLPPLTTSSSTSSSPLFDSVQLLTPATSVITGTIHSSSPCDLSASTRSRAQLNVSPLMNKSASSTVPLAELPPALLFSESTSHDHLGGPPLAPSSLLSEINSSLSLSSTSTLSVNVVSSYSSAIFPSTSLLPPAAPPTIPILSSSSGPDPTLIPVPAMSTVLAMQLKSLLGDLKGACVFCWLAQRPLSHNIWDCSHNMVRKLATGSDDRYRDFRDSIHCPVPNAHCYGCYIPQNTVYPTPRGGVRQFHPRHYGRNFCPWRDTVLPVSYLLFFSPTLRQYLNSFSVPSIDFETVTQEGFTTWLVSHHSVNALPPPLFLMYAMMTRVGKPPARAPSTAEDPFA</sequence>
<feature type="region of interest" description="Disordered" evidence="6">
    <location>
        <begin position="1407"/>
        <end position="1471"/>
    </location>
</feature>
<dbReference type="InterPro" id="IPR001650">
    <property type="entry name" value="Helicase_C-like"/>
</dbReference>
<dbReference type="Gene3D" id="3.40.50.300">
    <property type="entry name" value="P-loop containing nucleotide triphosphate hydrolases"/>
    <property type="match status" value="2"/>
</dbReference>
<evidence type="ECO:0000256" key="2">
    <source>
        <dbReference type="ARBA" id="ARBA00022741"/>
    </source>
</evidence>
<dbReference type="InterPro" id="IPR014001">
    <property type="entry name" value="Helicase_ATP-bd"/>
</dbReference>
<dbReference type="Pfam" id="PF00270">
    <property type="entry name" value="DEAD"/>
    <property type="match status" value="1"/>
</dbReference>
<dbReference type="KEGG" id="abp:AGABI1DRAFT129306"/>
<dbReference type="InterPro" id="IPR027417">
    <property type="entry name" value="P-loop_NTPase"/>
</dbReference>
<dbReference type="InterPro" id="IPR011545">
    <property type="entry name" value="DEAD/DEAH_box_helicase_dom"/>
</dbReference>
<feature type="region of interest" description="Disordered" evidence="6">
    <location>
        <begin position="326"/>
        <end position="352"/>
    </location>
</feature>
<keyword evidence="10" id="KW-1185">Reference proteome</keyword>
<dbReference type="GO" id="GO:0043138">
    <property type="term" value="F:3'-5' DNA helicase activity"/>
    <property type="evidence" value="ECO:0007669"/>
    <property type="project" value="UniProtKB-EC"/>
</dbReference>
<organism evidence="9 10">
    <name type="scientific">Agaricus bisporus var. burnettii (strain JB137-S8 / ATCC MYA-4627 / FGSC 10392)</name>
    <name type="common">White button mushroom</name>
    <dbReference type="NCBI Taxonomy" id="597362"/>
    <lineage>
        <taxon>Eukaryota</taxon>
        <taxon>Fungi</taxon>
        <taxon>Dikarya</taxon>
        <taxon>Basidiomycota</taxon>
        <taxon>Agaricomycotina</taxon>
        <taxon>Agaricomycetes</taxon>
        <taxon>Agaricomycetidae</taxon>
        <taxon>Agaricales</taxon>
        <taxon>Agaricineae</taxon>
        <taxon>Agaricaceae</taxon>
        <taxon>Agaricus</taxon>
    </lineage>
</organism>
<dbReference type="RefSeq" id="XP_007330792.1">
    <property type="nucleotide sequence ID" value="XM_007330730.1"/>
</dbReference>
<evidence type="ECO:0000256" key="3">
    <source>
        <dbReference type="ARBA" id="ARBA00022840"/>
    </source>
</evidence>
<dbReference type="OrthoDB" id="3053076at2759"/>
<keyword evidence="3" id="KW-0067">ATP-binding</keyword>
<dbReference type="PANTHER" id="PTHR13710">
    <property type="entry name" value="DNA HELICASE RECQ FAMILY MEMBER"/>
    <property type="match status" value="1"/>
</dbReference>
<dbReference type="EMBL" id="JH971391">
    <property type="protein sequence ID" value="EKM79049.1"/>
    <property type="molecule type" value="Genomic_DNA"/>
</dbReference>
<dbReference type="SMART" id="SM00490">
    <property type="entry name" value="HELICc"/>
    <property type="match status" value="1"/>
</dbReference>
<evidence type="ECO:0000256" key="1">
    <source>
        <dbReference type="ARBA" id="ARBA00005446"/>
    </source>
</evidence>
<dbReference type="GO" id="GO:0005694">
    <property type="term" value="C:chromosome"/>
    <property type="evidence" value="ECO:0007669"/>
    <property type="project" value="TreeGrafter"/>
</dbReference>
<dbReference type="GO" id="GO:0003676">
    <property type="term" value="F:nucleic acid binding"/>
    <property type="evidence" value="ECO:0007669"/>
    <property type="project" value="InterPro"/>
</dbReference>
<dbReference type="GeneID" id="18826977"/>
<feature type="region of interest" description="Disordered" evidence="6">
    <location>
        <begin position="1"/>
        <end position="59"/>
    </location>
</feature>
<dbReference type="PANTHER" id="PTHR13710:SF154">
    <property type="entry name" value="RECQ HELICASE, PUTATIVE (AFU_ORTHOLOGUE AFUA_6G14720)-RELATED"/>
    <property type="match status" value="1"/>
</dbReference>
<evidence type="ECO:0000259" key="7">
    <source>
        <dbReference type="PROSITE" id="PS51192"/>
    </source>
</evidence>
<accession>K5VX51</accession>
<dbReference type="EC" id="5.6.2.4" evidence="5"/>
<name>K5VX51_AGABU</name>